<sequence>MFYRTCLMRQEILNKGLHLFGCRPLLLRLVKPLKALVQAPQENGTEVHIGFGGLVLLCF</sequence>
<organism evidence="1 2">
    <name type="scientific">Corynebacterium pseudopelargi</name>
    <dbReference type="NCBI Taxonomy" id="2080757"/>
    <lineage>
        <taxon>Bacteria</taxon>
        <taxon>Bacillati</taxon>
        <taxon>Actinomycetota</taxon>
        <taxon>Actinomycetes</taxon>
        <taxon>Mycobacteriales</taxon>
        <taxon>Corynebacteriaceae</taxon>
        <taxon>Corynebacterium</taxon>
    </lineage>
</organism>
<protein>
    <submittedName>
        <fullName evidence="1">Uncharacterized protein</fullName>
    </submittedName>
</protein>
<proteinExistence type="predicted"/>
<reference evidence="1 2" key="1">
    <citation type="submission" date="2018-11" db="EMBL/GenBank/DDBJ databases">
        <authorList>
            <person name="Kleinhagauer T."/>
            <person name="Glaeser S.P."/>
            <person name="Spergser J."/>
            <person name="Ruckert C."/>
            <person name="Kaempfer P."/>
            <person name="Busse H.-J."/>
        </authorList>
    </citation>
    <scope>NUCLEOTIDE SEQUENCE [LARGE SCALE GENOMIC DNA]</scope>
    <source>
        <strain evidence="1 2">812CH</strain>
    </source>
</reference>
<dbReference type="EMBL" id="CP033898">
    <property type="protein sequence ID" value="AZA09111.1"/>
    <property type="molecule type" value="Genomic_DNA"/>
</dbReference>
<accession>A0A3G6ITP4</accession>
<dbReference type="AlphaFoldDB" id="A0A3G6ITP4"/>
<evidence type="ECO:0000313" key="1">
    <source>
        <dbReference type="EMBL" id="AZA09111.1"/>
    </source>
</evidence>
<name>A0A3G6ITP4_9CORY</name>
<keyword evidence="2" id="KW-1185">Reference proteome</keyword>
<evidence type="ECO:0000313" key="2">
    <source>
        <dbReference type="Proteomes" id="UP000271426"/>
    </source>
</evidence>
<gene>
    <name evidence="1" type="ORF">CPPEL_04920</name>
</gene>
<dbReference type="Proteomes" id="UP000271426">
    <property type="component" value="Chromosome"/>
</dbReference>
<dbReference type="KEGG" id="cpso:CPPEL_04920"/>